<dbReference type="RefSeq" id="XP_026135665.1">
    <property type="nucleotide sequence ID" value="XM_026279880.1"/>
</dbReference>
<name>A0A6P6QQ67_CARAU</name>
<feature type="transmembrane region" description="Helical" evidence="2">
    <location>
        <begin position="86"/>
        <end position="108"/>
    </location>
</feature>
<organism evidence="3 4">
    <name type="scientific">Carassius auratus</name>
    <name type="common">Goldfish</name>
    <dbReference type="NCBI Taxonomy" id="7957"/>
    <lineage>
        <taxon>Eukaryota</taxon>
        <taxon>Metazoa</taxon>
        <taxon>Chordata</taxon>
        <taxon>Craniata</taxon>
        <taxon>Vertebrata</taxon>
        <taxon>Euteleostomi</taxon>
        <taxon>Actinopterygii</taxon>
        <taxon>Neopterygii</taxon>
        <taxon>Teleostei</taxon>
        <taxon>Ostariophysi</taxon>
        <taxon>Cypriniformes</taxon>
        <taxon>Cyprinidae</taxon>
        <taxon>Cyprininae</taxon>
        <taxon>Carassius</taxon>
    </lineage>
</organism>
<dbReference type="KEGG" id="caua:113113593"/>
<accession>A0A6P6QQ67</accession>
<feature type="compositionally biased region" description="Pro residues" evidence="1">
    <location>
        <begin position="191"/>
        <end position="201"/>
    </location>
</feature>
<dbReference type="AlphaFoldDB" id="A0A6P6QQ67"/>
<keyword evidence="2" id="KW-0812">Transmembrane</keyword>
<evidence type="ECO:0000313" key="5">
    <source>
        <dbReference type="RefSeq" id="XP_026135665.1"/>
    </source>
</evidence>
<dbReference type="GeneID" id="113113593"/>
<keyword evidence="2" id="KW-0472">Membrane</keyword>
<evidence type="ECO:0000313" key="3">
    <source>
        <dbReference type="Proteomes" id="UP000515129"/>
    </source>
</evidence>
<dbReference type="OrthoDB" id="8958059at2759"/>
<dbReference type="RefSeq" id="XP_026135664.1">
    <property type="nucleotide sequence ID" value="XM_026279879.1"/>
</dbReference>
<sequence>MPEPTVAMITTPFYQQQQYEVSRFLKVKPLALGILEILITLLKLCLIIWKKNFILIWSPVIFFIIGALTVAAAHTRKPRLVKTSQMLSFVNCAVVTFSLRVPFIFRWVTSDVFFYIPVICDILIFILSLVVAVTSCSCCCRPKSIPVMVSYMTTDLPVNPIMPMGQPDAYAVAPVPLVPLPNHGHVPNASPPMYSPVPTTPPSNYEKVSDALPPNYSPVPSTPPPAYEHEDFQARR</sequence>
<reference evidence="4 5" key="1">
    <citation type="submission" date="2025-04" db="UniProtKB">
        <authorList>
            <consortium name="RefSeq"/>
        </authorList>
    </citation>
    <scope>IDENTIFICATION</scope>
    <source>
        <strain evidence="4 5">Wakin</strain>
        <tissue evidence="4 5">Muscle</tissue>
    </source>
</reference>
<evidence type="ECO:0000313" key="4">
    <source>
        <dbReference type="RefSeq" id="XP_026135664.1"/>
    </source>
</evidence>
<protein>
    <submittedName>
        <fullName evidence="4 5">Uncharacterized protein LOC113113593</fullName>
    </submittedName>
</protein>
<dbReference type="Proteomes" id="UP000515129">
    <property type="component" value="Chromosome 14"/>
</dbReference>
<feature type="region of interest" description="Disordered" evidence="1">
    <location>
        <begin position="191"/>
        <end position="236"/>
    </location>
</feature>
<keyword evidence="2" id="KW-1133">Transmembrane helix</keyword>
<feature type="compositionally biased region" description="Pro residues" evidence="1">
    <location>
        <begin position="215"/>
        <end position="226"/>
    </location>
</feature>
<evidence type="ECO:0000256" key="2">
    <source>
        <dbReference type="SAM" id="Phobius"/>
    </source>
</evidence>
<feature type="transmembrane region" description="Helical" evidence="2">
    <location>
        <begin position="114"/>
        <end position="140"/>
    </location>
</feature>
<proteinExistence type="predicted"/>
<feature type="compositionally biased region" description="Basic and acidic residues" evidence="1">
    <location>
        <begin position="227"/>
        <end position="236"/>
    </location>
</feature>
<feature type="transmembrane region" description="Helical" evidence="2">
    <location>
        <begin position="30"/>
        <end position="49"/>
    </location>
</feature>
<feature type="transmembrane region" description="Helical" evidence="2">
    <location>
        <begin position="55"/>
        <end position="74"/>
    </location>
</feature>
<gene>
    <name evidence="4 5" type="primary">LOC113113593</name>
</gene>
<evidence type="ECO:0000256" key="1">
    <source>
        <dbReference type="SAM" id="MobiDB-lite"/>
    </source>
</evidence>
<keyword evidence="3" id="KW-1185">Reference proteome</keyword>